<dbReference type="Proteomes" id="UP000828048">
    <property type="component" value="Chromosome 4"/>
</dbReference>
<reference evidence="1 2" key="1">
    <citation type="journal article" date="2021" name="Hortic Res">
        <title>High-quality reference genome and annotation aids understanding of berry development for evergreen blueberry (Vaccinium darrowii).</title>
        <authorList>
            <person name="Yu J."/>
            <person name="Hulse-Kemp A.M."/>
            <person name="Babiker E."/>
            <person name="Staton M."/>
        </authorList>
    </citation>
    <scope>NUCLEOTIDE SEQUENCE [LARGE SCALE GENOMIC DNA]</scope>
    <source>
        <strain evidence="2">cv. NJ 8807/NJ 8810</strain>
        <tissue evidence="1">Young leaf</tissue>
    </source>
</reference>
<proteinExistence type="predicted"/>
<keyword evidence="2" id="KW-1185">Reference proteome</keyword>
<dbReference type="EMBL" id="CM037154">
    <property type="protein sequence ID" value="KAH7860236.1"/>
    <property type="molecule type" value="Genomic_DNA"/>
</dbReference>
<evidence type="ECO:0000313" key="2">
    <source>
        <dbReference type="Proteomes" id="UP000828048"/>
    </source>
</evidence>
<gene>
    <name evidence="1" type="ORF">Vadar_011067</name>
</gene>
<sequence>MNSKSTPPISKEDKLHILMFPWLAFGHMIPFLELSKLIALQGHRITFISTTKNIDRLPKLPRNLSSLITLVKIPLPKVEKLPENAEATSDLPYDKVKYLKMAYDQLEQPIATLLQETSPDWVIYDFAPYWLGPVVAKLGISSAFFSIFIATTLCFMGSPQTLMGLASDSRTKPEDFTVPPKWIPFHSTVAFRIFEINRIFDDVTGDDENIPATYRVGASVDGCDVVAVRSSYEFEPEWLPLLEEIYGKPVIPVGMLPPIPIDHDSDDDDEEWKTIKEWLDKQPKGSVVYVAFGSEAKPSQTELTEIALGLEQTGFPFFWALRKKSALVDTEEVELPDGFEERTKERGIVCTSWTPQLKILSHDSVGGFLTHSGWSSVVEAIQFQRPLILLMFLVDQGLIARLLEEKKIGYSIPRDDRDGSFTRDSVADSVRLVMVEEKGKVYRDKIREVKGLYVDGDIQDKYVNNLLNYFTLHRRRVKEAK</sequence>
<accession>A0ACB7Z3Q0</accession>
<organism evidence="1 2">
    <name type="scientific">Vaccinium darrowii</name>
    <dbReference type="NCBI Taxonomy" id="229202"/>
    <lineage>
        <taxon>Eukaryota</taxon>
        <taxon>Viridiplantae</taxon>
        <taxon>Streptophyta</taxon>
        <taxon>Embryophyta</taxon>
        <taxon>Tracheophyta</taxon>
        <taxon>Spermatophyta</taxon>
        <taxon>Magnoliopsida</taxon>
        <taxon>eudicotyledons</taxon>
        <taxon>Gunneridae</taxon>
        <taxon>Pentapetalae</taxon>
        <taxon>asterids</taxon>
        <taxon>Ericales</taxon>
        <taxon>Ericaceae</taxon>
        <taxon>Vaccinioideae</taxon>
        <taxon>Vaccinieae</taxon>
        <taxon>Vaccinium</taxon>
    </lineage>
</organism>
<evidence type="ECO:0000313" key="1">
    <source>
        <dbReference type="EMBL" id="KAH7860236.1"/>
    </source>
</evidence>
<protein>
    <submittedName>
        <fullName evidence="1">Uncharacterized protein</fullName>
    </submittedName>
</protein>
<comment type="caution">
    <text evidence="1">The sequence shown here is derived from an EMBL/GenBank/DDBJ whole genome shotgun (WGS) entry which is preliminary data.</text>
</comment>
<name>A0ACB7Z3Q0_9ERIC</name>